<evidence type="ECO:0000259" key="1">
    <source>
        <dbReference type="Pfam" id="PF01609"/>
    </source>
</evidence>
<reference evidence="2" key="1">
    <citation type="journal article" date="2017" name="Science">
        <title>Giant viruses with an expanded complement of translation system components.</title>
        <authorList>
            <person name="Schulz F."/>
            <person name="Yutin N."/>
            <person name="Ivanova N.N."/>
            <person name="Ortega D.R."/>
            <person name="Lee T.K."/>
            <person name="Vierheilig J."/>
            <person name="Daims H."/>
            <person name="Horn M."/>
            <person name="Wagner M."/>
            <person name="Jensen G.J."/>
            <person name="Kyrpides N.C."/>
            <person name="Koonin E.V."/>
            <person name="Woyke T."/>
        </authorList>
    </citation>
    <scope>NUCLEOTIDE SEQUENCE</scope>
    <source>
        <strain evidence="2">ILV1</strain>
    </source>
</reference>
<proteinExistence type="predicted"/>
<dbReference type="GO" id="GO:0006313">
    <property type="term" value="P:DNA transposition"/>
    <property type="evidence" value="ECO:0007669"/>
    <property type="project" value="InterPro"/>
</dbReference>
<dbReference type="GO" id="GO:0004803">
    <property type="term" value="F:transposase activity"/>
    <property type="evidence" value="ECO:0007669"/>
    <property type="project" value="InterPro"/>
</dbReference>
<dbReference type="Pfam" id="PF01609">
    <property type="entry name" value="DDE_Tnp_1"/>
    <property type="match status" value="1"/>
</dbReference>
<accession>A0A1V0SED3</accession>
<protein>
    <recommendedName>
        <fullName evidence="1">Transposase IS4-like domain-containing protein</fullName>
    </recommendedName>
</protein>
<dbReference type="EMBL" id="KY684095">
    <property type="protein sequence ID" value="ARF10072.1"/>
    <property type="molecule type" value="Genomic_DNA"/>
</dbReference>
<dbReference type="InterPro" id="IPR002559">
    <property type="entry name" value="Transposase_11"/>
</dbReference>
<name>A0A1V0SED3_9VIRU</name>
<gene>
    <name evidence="2" type="ORF">Indivirus_11_16</name>
</gene>
<sequence>MIKNINGKDNTGRNHYDRNRKGNKITVLVNCIGIPISIVLSPANIHDAKLTETIINNSVIKVLKTKIISDKGYITPIPGFIWNNILYYIILYCSK</sequence>
<organism evidence="2">
    <name type="scientific">Indivirus ILV1</name>
    <dbReference type="NCBI Taxonomy" id="1977633"/>
    <lineage>
        <taxon>Viruses</taxon>
        <taxon>Varidnaviria</taxon>
        <taxon>Bamfordvirae</taxon>
        <taxon>Nucleocytoviricota</taxon>
        <taxon>Megaviricetes</taxon>
        <taxon>Imitervirales</taxon>
        <taxon>Mimiviridae</taxon>
        <taxon>Klosneuvirinae</taxon>
        <taxon>Indivirus</taxon>
    </lineage>
</organism>
<evidence type="ECO:0000313" key="2">
    <source>
        <dbReference type="EMBL" id="ARF10072.1"/>
    </source>
</evidence>
<feature type="domain" description="Transposase IS4-like" evidence="1">
    <location>
        <begin position="12"/>
        <end position="76"/>
    </location>
</feature>
<dbReference type="GO" id="GO:0003677">
    <property type="term" value="F:DNA binding"/>
    <property type="evidence" value="ECO:0007669"/>
    <property type="project" value="InterPro"/>
</dbReference>